<dbReference type="Gramene" id="Pp3c14_9770V3.2">
    <property type="protein sequence ID" value="PAC:32961258.CDS.1"/>
    <property type="gene ID" value="Pp3c14_9770"/>
</dbReference>
<name>A0A2K1JH51_PHYPA</name>
<organism evidence="1">
    <name type="scientific">Physcomitrium patens</name>
    <name type="common">Spreading-leaved earth moss</name>
    <name type="synonym">Physcomitrella patens</name>
    <dbReference type="NCBI Taxonomy" id="3218"/>
    <lineage>
        <taxon>Eukaryota</taxon>
        <taxon>Viridiplantae</taxon>
        <taxon>Streptophyta</taxon>
        <taxon>Embryophyta</taxon>
        <taxon>Bryophyta</taxon>
        <taxon>Bryophytina</taxon>
        <taxon>Bryopsida</taxon>
        <taxon>Funariidae</taxon>
        <taxon>Funariales</taxon>
        <taxon>Funariaceae</taxon>
        <taxon>Physcomitrium</taxon>
    </lineage>
</organism>
<evidence type="ECO:0008006" key="4">
    <source>
        <dbReference type="Google" id="ProtNLM"/>
    </source>
</evidence>
<dbReference type="EMBL" id="ABEU02000014">
    <property type="protein sequence ID" value="PNR40878.1"/>
    <property type="molecule type" value="Genomic_DNA"/>
</dbReference>
<evidence type="ECO:0000313" key="2">
    <source>
        <dbReference type="EnsemblPlants" id="PAC:32961257.CDS.1"/>
    </source>
</evidence>
<proteinExistence type="predicted"/>
<reference evidence="1 3" key="1">
    <citation type="journal article" date="2008" name="Science">
        <title>The Physcomitrella genome reveals evolutionary insights into the conquest of land by plants.</title>
        <authorList>
            <person name="Rensing S."/>
            <person name="Lang D."/>
            <person name="Zimmer A."/>
            <person name="Terry A."/>
            <person name="Salamov A."/>
            <person name="Shapiro H."/>
            <person name="Nishiyama T."/>
            <person name="Perroud P.-F."/>
            <person name="Lindquist E."/>
            <person name="Kamisugi Y."/>
            <person name="Tanahashi T."/>
            <person name="Sakakibara K."/>
            <person name="Fujita T."/>
            <person name="Oishi K."/>
            <person name="Shin-I T."/>
            <person name="Kuroki Y."/>
            <person name="Toyoda A."/>
            <person name="Suzuki Y."/>
            <person name="Hashimoto A."/>
            <person name="Yamaguchi K."/>
            <person name="Sugano A."/>
            <person name="Kohara Y."/>
            <person name="Fujiyama A."/>
            <person name="Anterola A."/>
            <person name="Aoki S."/>
            <person name="Ashton N."/>
            <person name="Barbazuk W.B."/>
            <person name="Barker E."/>
            <person name="Bennetzen J."/>
            <person name="Bezanilla M."/>
            <person name="Blankenship R."/>
            <person name="Cho S.H."/>
            <person name="Dutcher S."/>
            <person name="Estelle M."/>
            <person name="Fawcett J.A."/>
            <person name="Gundlach H."/>
            <person name="Hanada K."/>
            <person name="Heyl A."/>
            <person name="Hicks K.A."/>
            <person name="Hugh J."/>
            <person name="Lohr M."/>
            <person name="Mayer K."/>
            <person name="Melkozernov A."/>
            <person name="Murata T."/>
            <person name="Nelson D."/>
            <person name="Pils B."/>
            <person name="Prigge M."/>
            <person name="Reiss B."/>
            <person name="Renner T."/>
            <person name="Rombauts S."/>
            <person name="Rushton P."/>
            <person name="Sanderfoot A."/>
            <person name="Schween G."/>
            <person name="Shiu S.-H."/>
            <person name="Stueber K."/>
            <person name="Theodoulou F.L."/>
            <person name="Tu H."/>
            <person name="Van de Peer Y."/>
            <person name="Verrier P.J."/>
            <person name="Waters E."/>
            <person name="Wood A."/>
            <person name="Yang L."/>
            <person name="Cove D."/>
            <person name="Cuming A."/>
            <person name="Hasebe M."/>
            <person name="Lucas S."/>
            <person name="Mishler D.B."/>
            <person name="Reski R."/>
            <person name="Grigoriev I."/>
            <person name="Quatrano R.S."/>
            <person name="Boore J.L."/>
        </authorList>
    </citation>
    <scope>NUCLEOTIDE SEQUENCE [LARGE SCALE GENOMIC DNA]</scope>
    <source>
        <strain evidence="2 3">cv. Gransden 2004</strain>
    </source>
</reference>
<evidence type="ECO:0000313" key="1">
    <source>
        <dbReference type="EMBL" id="PNR40878.1"/>
    </source>
</evidence>
<reference evidence="1 3" key="2">
    <citation type="journal article" date="2018" name="Plant J.">
        <title>The Physcomitrella patens chromosome-scale assembly reveals moss genome structure and evolution.</title>
        <authorList>
            <person name="Lang D."/>
            <person name="Ullrich K.K."/>
            <person name="Murat F."/>
            <person name="Fuchs J."/>
            <person name="Jenkins J."/>
            <person name="Haas F.B."/>
            <person name="Piednoel M."/>
            <person name="Gundlach H."/>
            <person name="Van Bel M."/>
            <person name="Meyberg R."/>
            <person name="Vives C."/>
            <person name="Morata J."/>
            <person name="Symeonidi A."/>
            <person name="Hiss M."/>
            <person name="Muchero W."/>
            <person name="Kamisugi Y."/>
            <person name="Saleh O."/>
            <person name="Blanc G."/>
            <person name="Decker E.L."/>
            <person name="van Gessel N."/>
            <person name="Grimwood J."/>
            <person name="Hayes R.D."/>
            <person name="Graham S.W."/>
            <person name="Gunter L.E."/>
            <person name="McDaniel S.F."/>
            <person name="Hoernstein S.N.W."/>
            <person name="Larsson A."/>
            <person name="Li F.W."/>
            <person name="Perroud P.F."/>
            <person name="Phillips J."/>
            <person name="Ranjan P."/>
            <person name="Rokshar D.S."/>
            <person name="Rothfels C.J."/>
            <person name="Schneider L."/>
            <person name="Shu S."/>
            <person name="Stevenson D.W."/>
            <person name="Thummler F."/>
            <person name="Tillich M."/>
            <person name="Villarreal Aguilar J.C."/>
            <person name="Widiez T."/>
            <person name="Wong G.K."/>
            <person name="Wymore A."/>
            <person name="Zhang Y."/>
            <person name="Zimmer A.D."/>
            <person name="Quatrano R.S."/>
            <person name="Mayer K.F.X."/>
            <person name="Goodstein D."/>
            <person name="Casacuberta J.M."/>
            <person name="Vandepoele K."/>
            <person name="Reski R."/>
            <person name="Cuming A.C."/>
            <person name="Tuskan G.A."/>
            <person name="Maumus F."/>
            <person name="Salse J."/>
            <person name="Schmutz J."/>
            <person name="Rensing S.A."/>
        </authorList>
    </citation>
    <scope>NUCLEOTIDE SEQUENCE [LARGE SCALE GENOMIC DNA]</scope>
    <source>
        <strain evidence="2 3">cv. Gransden 2004</strain>
    </source>
</reference>
<dbReference type="InParanoid" id="A0A2K1JH51"/>
<evidence type="ECO:0000313" key="3">
    <source>
        <dbReference type="Proteomes" id="UP000006727"/>
    </source>
</evidence>
<dbReference type="SUPFAM" id="SSF52172">
    <property type="entry name" value="CheY-like"/>
    <property type="match status" value="1"/>
</dbReference>
<dbReference type="Gramene" id="Pp3c14_9770V3.1">
    <property type="protein sequence ID" value="PAC:32961257.CDS.1"/>
    <property type="gene ID" value="Pp3c14_9770"/>
</dbReference>
<reference evidence="2" key="3">
    <citation type="submission" date="2020-12" db="UniProtKB">
        <authorList>
            <consortium name="EnsemblPlants"/>
        </authorList>
    </citation>
    <scope>IDENTIFICATION</scope>
</reference>
<keyword evidence="3" id="KW-1185">Reference proteome</keyword>
<gene>
    <name evidence="1" type="ORF">PHYPA_018281</name>
</gene>
<dbReference type="AlphaFoldDB" id="A0A2K1JH51"/>
<sequence length="84" mass="9298">MATNPGRQFESLRKHFLRRTGIVALTINEMASEMQKSLNVGMTAFLAKPTDQEYMVRVIQVGSSCVDEKKPSCSIALFISSETA</sequence>
<protein>
    <recommendedName>
        <fullName evidence="4">Response regulatory domain-containing protein</fullName>
    </recommendedName>
</protein>
<dbReference type="PaxDb" id="3218-PP1S79_38V6.1"/>
<dbReference type="EnsemblPlants" id="Pp3c14_9770V3.2">
    <property type="protein sequence ID" value="PAC:32961258.CDS.1"/>
    <property type="gene ID" value="Pp3c14_9770"/>
</dbReference>
<dbReference type="InterPro" id="IPR011006">
    <property type="entry name" value="CheY-like_superfamily"/>
</dbReference>
<dbReference type="Gene3D" id="3.40.50.2300">
    <property type="match status" value="1"/>
</dbReference>
<dbReference type="EnsemblPlants" id="Pp3c14_9770V3.1">
    <property type="protein sequence ID" value="PAC:32961257.CDS.1"/>
    <property type="gene ID" value="Pp3c14_9770"/>
</dbReference>
<dbReference type="Proteomes" id="UP000006727">
    <property type="component" value="Chromosome 14"/>
</dbReference>
<accession>A0A2K1JH51</accession>